<gene>
    <name evidence="2" type="ordered locus">Nwat_2591</name>
</gene>
<evidence type="ECO:0000313" key="2">
    <source>
        <dbReference type="EMBL" id="ADJ29373.1"/>
    </source>
</evidence>
<protein>
    <recommendedName>
        <fullName evidence="1">RNA polymerase sigma-70 region 4 domain-containing protein</fullName>
    </recommendedName>
</protein>
<dbReference type="AlphaFoldDB" id="D8KA15"/>
<dbReference type="eggNOG" id="COG1943">
    <property type="taxonomic scope" value="Bacteria"/>
</dbReference>
<dbReference type="EMBL" id="CP002086">
    <property type="protein sequence ID" value="ADJ29373.1"/>
    <property type="molecule type" value="Genomic_DNA"/>
</dbReference>
<keyword evidence="3" id="KW-1185">Reference proteome</keyword>
<proteinExistence type="predicted"/>
<dbReference type="InterPro" id="IPR013324">
    <property type="entry name" value="RNA_pol_sigma_r3/r4-like"/>
</dbReference>
<evidence type="ECO:0000313" key="3">
    <source>
        <dbReference type="Proteomes" id="UP000000393"/>
    </source>
</evidence>
<reference evidence="2 3" key="1">
    <citation type="submission" date="2010-06" db="EMBL/GenBank/DDBJ databases">
        <title>Complete sequence of chromosome of Nitrosococcus watsoni C-113.</title>
        <authorList>
            <consortium name="US DOE Joint Genome Institute"/>
            <person name="Lucas S."/>
            <person name="Copeland A."/>
            <person name="Lapidus A."/>
            <person name="Cheng J.-F."/>
            <person name="Bruce D."/>
            <person name="Goodwin L."/>
            <person name="Pitluck S."/>
            <person name="Malfatti S.A."/>
            <person name="Chain P.S.G."/>
            <person name="Land M."/>
            <person name="Hauser L."/>
            <person name="Kyrpides N."/>
            <person name="Ivanova N."/>
            <person name="Cambell M.A."/>
            <person name="Heidelberg J.F."/>
            <person name="Klotz M.G."/>
            <person name="Woyke T."/>
        </authorList>
    </citation>
    <scope>NUCLEOTIDE SEQUENCE [LARGE SCALE GENOMIC DNA]</scope>
    <source>
        <strain evidence="2 3">C-113</strain>
    </source>
</reference>
<dbReference type="OrthoDB" id="9814067at2"/>
<dbReference type="Pfam" id="PF04545">
    <property type="entry name" value="Sigma70_r4"/>
    <property type="match status" value="1"/>
</dbReference>
<dbReference type="HOGENOM" id="CLU_2899617_0_0_6"/>
<dbReference type="RefSeq" id="WP_013221441.1">
    <property type="nucleotide sequence ID" value="NC_014315.1"/>
</dbReference>
<dbReference type="Proteomes" id="UP000000393">
    <property type="component" value="Chromosome"/>
</dbReference>
<dbReference type="GO" id="GO:0006352">
    <property type="term" value="P:DNA-templated transcription initiation"/>
    <property type="evidence" value="ECO:0007669"/>
    <property type="project" value="InterPro"/>
</dbReference>
<name>D8KA15_NITWC</name>
<dbReference type="SUPFAM" id="SSF88659">
    <property type="entry name" value="Sigma3 and sigma4 domains of RNA polymerase sigma factors"/>
    <property type="match status" value="1"/>
</dbReference>
<dbReference type="KEGG" id="nwa:Nwat_2591"/>
<evidence type="ECO:0000259" key="1">
    <source>
        <dbReference type="Pfam" id="PF04545"/>
    </source>
</evidence>
<accession>D8KA15</accession>
<feature type="domain" description="RNA polymerase sigma-70 region 4" evidence="1">
    <location>
        <begin position="23"/>
        <end position="57"/>
    </location>
</feature>
<organism evidence="2 3">
    <name type="scientific">Nitrosococcus watsoni (strain C-113)</name>
    <dbReference type="NCBI Taxonomy" id="105559"/>
    <lineage>
        <taxon>Bacteria</taxon>
        <taxon>Pseudomonadati</taxon>
        <taxon>Pseudomonadota</taxon>
        <taxon>Gammaproteobacteria</taxon>
        <taxon>Chromatiales</taxon>
        <taxon>Chromatiaceae</taxon>
        <taxon>Nitrosococcus</taxon>
    </lineage>
</organism>
<dbReference type="InterPro" id="IPR007630">
    <property type="entry name" value="RNA_pol_sigma70_r4"/>
</dbReference>
<sequence>MWLSAARSKIPKVLSKRHCDQGEAIARAYAGGGYTMKEIGARFDLRYSRVSQIIRAAGETKR</sequence>
<dbReference type="STRING" id="105559.Nwat_2591"/>
<dbReference type="GO" id="GO:0003700">
    <property type="term" value="F:DNA-binding transcription factor activity"/>
    <property type="evidence" value="ECO:0007669"/>
    <property type="project" value="InterPro"/>
</dbReference>